<dbReference type="Pfam" id="PF05175">
    <property type="entry name" value="MTS"/>
    <property type="match status" value="1"/>
</dbReference>
<evidence type="ECO:0000313" key="3">
    <source>
        <dbReference type="Proteomes" id="UP000600363"/>
    </source>
</evidence>
<dbReference type="InterPro" id="IPR007848">
    <property type="entry name" value="Small_mtfrase_dom"/>
</dbReference>
<organism evidence="2 3">
    <name type="scientific">Methermicoccus shengliensis</name>
    <dbReference type="NCBI Taxonomy" id="660064"/>
    <lineage>
        <taxon>Archaea</taxon>
        <taxon>Methanobacteriati</taxon>
        <taxon>Methanobacteriota</taxon>
        <taxon>Stenosarchaea group</taxon>
        <taxon>Methanomicrobia</taxon>
        <taxon>Methanosarcinales</taxon>
        <taxon>Methermicoccaceae</taxon>
        <taxon>Methermicoccus</taxon>
    </lineage>
</organism>
<feature type="domain" description="Methyltransferase small" evidence="1">
    <location>
        <begin position="39"/>
        <end position="130"/>
    </location>
</feature>
<dbReference type="EMBL" id="DUIH01000010">
    <property type="protein sequence ID" value="HIH69499.1"/>
    <property type="molecule type" value="Genomic_DNA"/>
</dbReference>
<accession>A0A832VZE4</accession>
<protein>
    <submittedName>
        <fullName evidence="2">Methyltransferase</fullName>
    </submittedName>
</protein>
<keyword evidence="2" id="KW-0808">Transferase</keyword>
<evidence type="ECO:0000313" key="2">
    <source>
        <dbReference type="EMBL" id="HIH69499.1"/>
    </source>
</evidence>
<dbReference type="PANTHER" id="PTHR23290">
    <property type="entry name" value="RRNA N6-ADENOSINE-METHYLTRANSFERASE METTL5"/>
    <property type="match status" value="1"/>
</dbReference>
<dbReference type="AlphaFoldDB" id="A0A832VZE4"/>
<dbReference type="PANTHER" id="PTHR23290:SF0">
    <property type="entry name" value="RRNA N6-ADENOSINE-METHYLTRANSFERASE METTL5"/>
    <property type="match status" value="1"/>
</dbReference>
<dbReference type="GO" id="GO:0008168">
    <property type="term" value="F:methyltransferase activity"/>
    <property type="evidence" value="ECO:0007669"/>
    <property type="project" value="UniProtKB-KW"/>
</dbReference>
<dbReference type="Gene3D" id="3.40.50.150">
    <property type="entry name" value="Vaccinia Virus protein VP39"/>
    <property type="match status" value="1"/>
</dbReference>
<dbReference type="GO" id="GO:0032259">
    <property type="term" value="P:methylation"/>
    <property type="evidence" value="ECO:0007669"/>
    <property type="project" value="UniProtKB-KW"/>
</dbReference>
<dbReference type="Proteomes" id="UP000600363">
    <property type="component" value="Unassembled WGS sequence"/>
</dbReference>
<dbReference type="RefSeq" id="WP_052353309.1">
    <property type="nucleotide sequence ID" value="NZ_DUIH01000010.1"/>
</dbReference>
<dbReference type="InterPro" id="IPR051720">
    <property type="entry name" value="rRNA_MeTrfase/Polyamine_Synth"/>
</dbReference>
<dbReference type="InterPro" id="IPR029063">
    <property type="entry name" value="SAM-dependent_MTases_sf"/>
</dbReference>
<dbReference type="SUPFAM" id="SSF53335">
    <property type="entry name" value="S-adenosyl-L-methionine-dependent methyltransferases"/>
    <property type="match status" value="1"/>
</dbReference>
<name>A0A832VZE4_9EURY</name>
<dbReference type="CDD" id="cd02440">
    <property type="entry name" value="AdoMet_MTases"/>
    <property type="match status" value="1"/>
</dbReference>
<proteinExistence type="predicted"/>
<reference evidence="2" key="1">
    <citation type="journal article" date="2020" name="bioRxiv">
        <title>A rank-normalized archaeal taxonomy based on genome phylogeny resolves widespread incomplete and uneven classifications.</title>
        <authorList>
            <person name="Rinke C."/>
            <person name="Chuvochina M."/>
            <person name="Mussig A.J."/>
            <person name="Chaumeil P.-A."/>
            <person name="Waite D.W."/>
            <person name="Whitman W.B."/>
            <person name="Parks D.H."/>
            <person name="Hugenholtz P."/>
        </authorList>
    </citation>
    <scope>NUCLEOTIDE SEQUENCE</scope>
    <source>
        <strain evidence="2">UBA12518</strain>
    </source>
</reference>
<keyword evidence="2" id="KW-0489">Methyltransferase</keyword>
<evidence type="ECO:0000259" key="1">
    <source>
        <dbReference type="Pfam" id="PF05175"/>
    </source>
</evidence>
<sequence length="218" mass="24455">MRRKELEIKLEGLEGFSRPKLHLEQYTTPASIAAHIVHLAHLMGDLRRCVYDLGCGTGVLAIAAALMGAPRVVGMEIDPHALAAAHRNAHRLGVNVELVQCDIARPPLRDGVKGTVLMNPPFGAQRRGADRAFLRAAMAMGDVIYTIHNEGSRRFVERFVEPFTITHMYRARYTIGRMYPHHTREVVGLPVEIYRIEAKRGDSYKAIQEEEHNEEKAA</sequence>
<gene>
    <name evidence="2" type="ORF">HA299_02590</name>
</gene>
<comment type="caution">
    <text evidence="2">The sequence shown here is derived from an EMBL/GenBank/DDBJ whole genome shotgun (WGS) entry which is preliminary data.</text>
</comment>